<dbReference type="PANTHER" id="PTHR30483">
    <property type="entry name" value="LEUCINE-SPECIFIC-BINDING PROTEIN"/>
    <property type="match status" value="1"/>
</dbReference>
<dbReference type="RefSeq" id="WP_091277934.1">
    <property type="nucleotide sequence ID" value="NZ_FAOZ01000009.1"/>
</dbReference>
<dbReference type="EMBL" id="FAOZ01000009">
    <property type="protein sequence ID" value="CUU56966.1"/>
    <property type="molecule type" value="Genomic_DNA"/>
</dbReference>
<dbReference type="Proteomes" id="UP000198802">
    <property type="component" value="Unassembled WGS sequence"/>
</dbReference>
<feature type="region of interest" description="Disordered" evidence="3">
    <location>
        <begin position="1"/>
        <end position="23"/>
    </location>
</feature>
<evidence type="ECO:0000256" key="1">
    <source>
        <dbReference type="ARBA" id="ARBA00010062"/>
    </source>
</evidence>
<evidence type="ECO:0000259" key="4">
    <source>
        <dbReference type="Pfam" id="PF13458"/>
    </source>
</evidence>
<dbReference type="InterPro" id="IPR051010">
    <property type="entry name" value="BCAA_transport"/>
</dbReference>
<gene>
    <name evidence="5" type="ORF">Ga0074812_109186</name>
</gene>
<reference evidence="6" key="1">
    <citation type="submission" date="2015-11" db="EMBL/GenBank/DDBJ databases">
        <authorList>
            <person name="Varghese N."/>
        </authorList>
    </citation>
    <scope>NUCLEOTIDE SEQUENCE [LARGE SCALE GENOMIC DNA]</scope>
    <source>
        <strain evidence="6">DSM 45899</strain>
    </source>
</reference>
<feature type="compositionally biased region" description="Basic residues" evidence="3">
    <location>
        <begin position="13"/>
        <end position="22"/>
    </location>
</feature>
<evidence type="ECO:0000313" key="6">
    <source>
        <dbReference type="Proteomes" id="UP000198802"/>
    </source>
</evidence>
<feature type="domain" description="Leucine-binding protein" evidence="4">
    <location>
        <begin position="75"/>
        <end position="397"/>
    </location>
</feature>
<keyword evidence="2" id="KW-0732">Signal</keyword>
<name>A0A0S4QRC6_9ACTN</name>
<evidence type="ECO:0000313" key="5">
    <source>
        <dbReference type="EMBL" id="CUU56966.1"/>
    </source>
</evidence>
<dbReference type="AlphaFoldDB" id="A0A0S4QRC6"/>
<protein>
    <submittedName>
        <fullName evidence="5">Branched-chain amino acid transport system substrate-binding protein</fullName>
    </submittedName>
</protein>
<sequence length="436" mass="44535">MQRTQHSSEPSPRRRRRSRGVHARGAVAALSALTLLLVAGCGGGDSDKPAAADAAGSGTAAAGLLGPADPASGAPVRIGLISDGKGPVSDLSIEGDVANATVKYLNEHRGGLAGRPIELVECDALADPAKGTDCANRMVEEDVAAVLVGSSSVAEAIWEPLHEARMPVMLAYAAGAPLKDTESTFALTDTSYTINALVQLAKSQGVKKVTIVAIDVPSTMVVLRASAPKFNAVGIELESVPVPPGTADMTPQMQGVADGKPGLVQIVGNDAFCIAALNGLRAVAYDGAITPISNCMSDKTRKAVPGDFLEGAVVPAMAPIGADNPSTQLYNTVATTYGKGIDTGRIAGMNMFMEVAAFEAAADGVTGDITGDSIIKAIRAMPETELPAGGGLKFRCNSKAFPSLPAVCVRGWLTTTLDGSGHATEYKSVNATPIES</sequence>
<dbReference type="SUPFAM" id="SSF53822">
    <property type="entry name" value="Periplasmic binding protein-like I"/>
    <property type="match status" value="1"/>
</dbReference>
<dbReference type="InterPro" id="IPR028081">
    <property type="entry name" value="Leu-bd"/>
</dbReference>
<proteinExistence type="inferred from homology"/>
<comment type="similarity">
    <text evidence="1">Belongs to the leucine-binding protein family.</text>
</comment>
<dbReference type="InterPro" id="IPR028082">
    <property type="entry name" value="Peripla_BP_I"/>
</dbReference>
<keyword evidence="6" id="KW-1185">Reference proteome</keyword>
<dbReference type="Pfam" id="PF13458">
    <property type="entry name" value="Peripla_BP_6"/>
    <property type="match status" value="1"/>
</dbReference>
<dbReference type="Gene3D" id="3.40.50.2300">
    <property type="match status" value="2"/>
</dbReference>
<evidence type="ECO:0000256" key="3">
    <source>
        <dbReference type="SAM" id="MobiDB-lite"/>
    </source>
</evidence>
<organism evidence="5 6">
    <name type="scientific">Parafrankia irregularis</name>
    <dbReference type="NCBI Taxonomy" id="795642"/>
    <lineage>
        <taxon>Bacteria</taxon>
        <taxon>Bacillati</taxon>
        <taxon>Actinomycetota</taxon>
        <taxon>Actinomycetes</taxon>
        <taxon>Frankiales</taxon>
        <taxon>Frankiaceae</taxon>
        <taxon>Parafrankia</taxon>
    </lineage>
</organism>
<dbReference type="PANTHER" id="PTHR30483:SF38">
    <property type="entry name" value="BLR7848 PROTEIN"/>
    <property type="match status" value="1"/>
</dbReference>
<evidence type="ECO:0000256" key="2">
    <source>
        <dbReference type="ARBA" id="ARBA00022729"/>
    </source>
</evidence>
<accession>A0A0S4QRC6</accession>